<protein>
    <submittedName>
        <fullName evidence="2">Glycosyltransferase involved in cell wall biosynthesis</fullName>
    </submittedName>
</protein>
<dbReference type="RefSeq" id="WP_132224135.1">
    <property type="nucleotide sequence ID" value="NZ_JANKBG010000004.1"/>
</dbReference>
<keyword evidence="3" id="KW-1185">Reference proteome</keyword>
<comment type="caution">
    <text evidence="2">The sequence shown here is derived from an EMBL/GenBank/DDBJ whole genome shotgun (WGS) entry which is preliminary data.</text>
</comment>
<dbReference type="Gene3D" id="1.25.40.10">
    <property type="entry name" value="Tetratricopeptide repeat domain"/>
    <property type="match status" value="2"/>
</dbReference>
<dbReference type="PANTHER" id="PTHR43630:SF2">
    <property type="entry name" value="GLYCOSYLTRANSFERASE"/>
    <property type="match status" value="1"/>
</dbReference>
<dbReference type="EMBL" id="SMBP01000004">
    <property type="protein sequence ID" value="TCU62512.1"/>
    <property type="molecule type" value="Genomic_DNA"/>
</dbReference>
<dbReference type="InterPro" id="IPR001173">
    <property type="entry name" value="Glyco_trans_2-like"/>
</dbReference>
<keyword evidence="2" id="KW-0808">Transferase</keyword>
<dbReference type="AlphaFoldDB" id="A0A4R3TJW9"/>
<dbReference type="CDD" id="cd02511">
    <property type="entry name" value="Beta4Glucosyltransferase"/>
    <property type="match status" value="1"/>
</dbReference>
<feature type="domain" description="Glycosyltransferase 2-like" evidence="1">
    <location>
        <begin position="1"/>
        <end position="138"/>
    </location>
</feature>
<dbReference type="PANTHER" id="PTHR43630">
    <property type="entry name" value="POLY-BETA-1,6-N-ACETYL-D-GLUCOSAMINE SYNTHASE"/>
    <property type="match status" value="1"/>
</dbReference>
<organism evidence="2 3">
    <name type="scientific">Longicatena caecimuris</name>
    <dbReference type="NCBI Taxonomy" id="1796635"/>
    <lineage>
        <taxon>Bacteria</taxon>
        <taxon>Bacillati</taxon>
        <taxon>Bacillota</taxon>
        <taxon>Erysipelotrichia</taxon>
        <taxon>Erysipelotrichales</taxon>
        <taxon>Erysipelotrichaceae</taxon>
        <taxon>Longicatena</taxon>
    </lineage>
</organism>
<gene>
    <name evidence="2" type="ORF">EDD61_104152</name>
</gene>
<dbReference type="InterPro" id="IPR011990">
    <property type="entry name" value="TPR-like_helical_dom_sf"/>
</dbReference>
<name>A0A4R3TJW9_9FIRM</name>
<evidence type="ECO:0000313" key="2">
    <source>
        <dbReference type="EMBL" id="TCU62512.1"/>
    </source>
</evidence>
<dbReference type="Proteomes" id="UP000295773">
    <property type="component" value="Unassembled WGS sequence"/>
</dbReference>
<dbReference type="InterPro" id="IPR029044">
    <property type="entry name" value="Nucleotide-diphossugar_trans"/>
</dbReference>
<dbReference type="SUPFAM" id="SSF48452">
    <property type="entry name" value="TPR-like"/>
    <property type="match status" value="1"/>
</dbReference>
<evidence type="ECO:0000313" key="3">
    <source>
        <dbReference type="Proteomes" id="UP000295773"/>
    </source>
</evidence>
<accession>A0A4R3TJW9</accession>
<dbReference type="Gene3D" id="3.90.550.10">
    <property type="entry name" value="Spore Coat Polysaccharide Biosynthesis Protein SpsA, Chain A"/>
    <property type="match status" value="1"/>
</dbReference>
<evidence type="ECO:0000259" key="1">
    <source>
        <dbReference type="Pfam" id="PF00535"/>
    </source>
</evidence>
<dbReference type="SUPFAM" id="SSF53448">
    <property type="entry name" value="Nucleotide-diphospho-sugar transferases"/>
    <property type="match status" value="1"/>
</dbReference>
<dbReference type="GO" id="GO:0016740">
    <property type="term" value="F:transferase activity"/>
    <property type="evidence" value="ECO:0007669"/>
    <property type="project" value="UniProtKB-KW"/>
</dbReference>
<proteinExistence type="predicted"/>
<reference evidence="2 3" key="1">
    <citation type="submission" date="2019-03" db="EMBL/GenBank/DDBJ databases">
        <title>Genomic Encyclopedia of Type Strains, Phase IV (KMG-IV): sequencing the most valuable type-strain genomes for metagenomic binning, comparative biology and taxonomic classification.</title>
        <authorList>
            <person name="Goeker M."/>
        </authorList>
    </citation>
    <scope>NUCLEOTIDE SEQUENCE [LARGE SCALE GENOMIC DNA]</scope>
    <source>
        <strain evidence="2 3">DSM 29481</strain>
    </source>
</reference>
<dbReference type="Pfam" id="PF00535">
    <property type="entry name" value="Glycos_transf_2"/>
    <property type="match status" value="1"/>
</dbReference>
<sequence>MIVKNEEDVLARCLDCVKKFADEIIIVDTGSADKTKQVAKKYTDKLYDFSWCDDFSKARNFSFSKASMEYCMWLDADDVVENEDIEKIQKLKKELDKKVSIVMMKYHTAFDEDGNPSFSYYRERMVKREELHLWEGEIHEVIPLTGRLLYTDIGICHRKVHVSDANRNLRIFEAMLDKGKKLNPREQFYYARELYYHKRYKDAVKAFKKFLKEDSGWIENKIDACEMLGYCYYALHKEEKALESFLCSLQYEVPHAELCCDIAKHFMDRAKYKEAIFWYECAMKVPMNETSGAFIREDCYGYIPAIQLCVCWWRLGDKDRAVQYNELAGVYKPKSREVEQNRRFFEMK</sequence>